<dbReference type="GO" id="GO:0008033">
    <property type="term" value="P:tRNA processing"/>
    <property type="evidence" value="ECO:0007669"/>
    <property type="project" value="UniProtKB-KW"/>
</dbReference>
<organism evidence="19 20">
    <name type="scientific">Eiseniibacteriota bacterium</name>
    <dbReference type="NCBI Taxonomy" id="2212470"/>
    <lineage>
        <taxon>Bacteria</taxon>
        <taxon>Candidatus Eiseniibacteriota</taxon>
    </lineage>
</organism>
<evidence type="ECO:0000256" key="3">
    <source>
        <dbReference type="ARBA" id="ARBA00010183"/>
    </source>
</evidence>
<dbReference type="Gene3D" id="3.30.160.20">
    <property type="match status" value="1"/>
</dbReference>
<keyword evidence="11 15" id="KW-0255">Endonuclease</keyword>
<dbReference type="Proteomes" id="UP000739538">
    <property type="component" value="Unassembled WGS sequence"/>
</dbReference>
<dbReference type="GO" id="GO:0004525">
    <property type="term" value="F:ribonuclease III activity"/>
    <property type="evidence" value="ECO:0007669"/>
    <property type="project" value="UniProtKB-UniRule"/>
</dbReference>
<sequence length="339" mass="37601">MDSWLAKVRALFAGVLSDEPDAFPQESDSNQGRLEAFQRDLEVRFVDIALLEQALTHRSYLGSCGGDPALSNERMEFLGDAVLELIVIEYLYRVHPEDREGALTKRKGLLVSRKVLASSAEWMKLGDYVLLSEAERESGGSARSSILADTFEAVVGAIYLDQGLEAARRFVRDRLLVHANRIFQDLSRANFKSQLQEYVQASYKTHPRYRVVTEVGPDHRKLFTVEVNVRGQLLGRGQGYNKKEAQQSAARNAILRLERDAARTGGQLPSALAETSYEPAEAPSAHEFTAAELEQVGTPESEPTHTRDVPFSASLRRSASPVETAVERDPIPDGLESQS</sequence>
<dbReference type="InterPro" id="IPR000999">
    <property type="entry name" value="RNase_III_dom"/>
</dbReference>
<dbReference type="CDD" id="cd10845">
    <property type="entry name" value="DSRM_RNAse_III_family"/>
    <property type="match status" value="1"/>
</dbReference>
<dbReference type="Gene3D" id="1.10.1520.10">
    <property type="entry name" value="Ribonuclease III domain"/>
    <property type="match status" value="1"/>
</dbReference>
<dbReference type="CDD" id="cd00593">
    <property type="entry name" value="RIBOc"/>
    <property type="match status" value="1"/>
</dbReference>
<reference evidence="19" key="2">
    <citation type="journal article" date="2021" name="Microbiome">
        <title>Successional dynamics and alternative stable states in a saline activated sludge microbial community over 9 years.</title>
        <authorList>
            <person name="Wang Y."/>
            <person name="Ye J."/>
            <person name="Ju F."/>
            <person name="Liu L."/>
            <person name="Boyd J.A."/>
            <person name="Deng Y."/>
            <person name="Parks D.H."/>
            <person name="Jiang X."/>
            <person name="Yin X."/>
            <person name="Woodcroft B.J."/>
            <person name="Tyson G.W."/>
            <person name="Hugenholtz P."/>
            <person name="Polz M.F."/>
            <person name="Zhang T."/>
        </authorList>
    </citation>
    <scope>NUCLEOTIDE SEQUENCE</scope>
    <source>
        <strain evidence="19">HKST-UBA02</strain>
    </source>
</reference>
<comment type="function">
    <text evidence="15">Digests double-stranded RNA. Involved in the processing of primary rRNA transcript to yield the immediate precursors to the large and small rRNAs (23S and 16S). Processes some mRNAs, and tRNAs when they are encoded in the rRNA operon. Processes pre-crRNA and tracrRNA of type II CRISPR loci if present in the organism.</text>
</comment>
<keyword evidence="8 15" id="KW-0819">tRNA processing</keyword>
<evidence type="ECO:0000256" key="6">
    <source>
        <dbReference type="ARBA" id="ARBA00022552"/>
    </source>
</evidence>
<dbReference type="InterPro" id="IPR011907">
    <property type="entry name" value="RNase_III"/>
</dbReference>
<comment type="caution">
    <text evidence="19">The sequence shown here is derived from an EMBL/GenBank/DDBJ whole genome shotgun (WGS) entry which is preliminary data.</text>
</comment>
<proteinExistence type="inferred from homology"/>
<evidence type="ECO:0000256" key="12">
    <source>
        <dbReference type="ARBA" id="ARBA00022801"/>
    </source>
</evidence>
<dbReference type="PROSITE" id="PS50137">
    <property type="entry name" value="DS_RBD"/>
    <property type="match status" value="1"/>
</dbReference>
<keyword evidence="7 15" id="KW-0507">mRNA processing</keyword>
<dbReference type="PANTHER" id="PTHR11207">
    <property type="entry name" value="RIBONUCLEASE III"/>
    <property type="match status" value="1"/>
</dbReference>
<keyword evidence="12 15" id="KW-0378">Hydrolase</keyword>
<keyword evidence="6 15" id="KW-0698">rRNA processing</keyword>
<evidence type="ECO:0000259" key="18">
    <source>
        <dbReference type="PROSITE" id="PS50142"/>
    </source>
</evidence>
<dbReference type="GO" id="GO:0003725">
    <property type="term" value="F:double-stranded RNA binding"/>
    <property type="evidence" value="ECO:0007669"/>
    <property type="project" value="TreeGrafter"/>
</dbReference>
<feature type="active site" evidence="15">
    <location>
        <position position="152"/>
    </location>
</feature>
<feature type="domain" description="DRBM" evidence="17">
    <location>
        <begin position="190"/>
        <end position="259"/>
    </location>
</feature>
<dbReference type="GO" id="GO:0019843">
    <property type="term" value="F:rRNA binding"/>
    <property type="evidence" value="ECO:0007669"/>
    <property type="project" value="UniProtKB-KW"/>
</dbReference>
<keyword evidence="14 15" id="KW-0694">RNA-binding</keyword>
<comment type="subunit">
    <text evidence="4 15">Homodimer.</text>
</comment>
<dbReference type="PROSITE" id="PS00517">
    <property type="entry name" value="RNASE_3_1"/>
    <property type="match status" value="1"/>
</dbReference>
<evidence type="ECO:0000259" key="17">
    <source>
        <dbReference type="PROSITE" id="PS50137"/>
    </source>
</evidence>
<evidence type="ECO:0000256" key="13">
    <source>
        <dbReference type="ARBA" id="ARBA00022842"/>
    </source>
</evidence>
<evidence type="ECO:0000256" key="9">
    <source>
        <dbReference type="ARBA" id="ARBA00022722"/>
    </source>
</evidence>
<dbReference type="GO" id="GO:0005737">
    <property type="term" value="C:cytoplasm"/>
    <property type="evidence" value="ECO:0007669"/>
    <property type="project" value="UniProtKB-SubCell"/>
</dbReference>
<comment type="catalytic activity">
    <reaction evidence="1 15">
        <text>Endonucleolytic cleavage to 5'-phosphomonoester.</text>
        <dbReference type="EC" id="3.1.26.3"/>
    </reaction>
</comment>
<evidence type="ECO:0000256" key="5">
    <source>
        <dbReference type="ARBA" id="ARBA00022490"/>
    </source>
</evidence>
<feature type="region of interest" description="Disordered" evidence="16">
    <location>
        <begin position="272"/>
        <end position="339"/>
    </location>
</feature>
<keyword evidence="5 15" id="KW-0963">Cytoplasm</keyword>
<comment type="subcellular location">
    <subcellularLocation>
        <location evidence="2 15">Cytoplasm</location>
    </subcellularLocation>
</comment>
<dbReference type="SUPFAM" id="SSF69065">
    <property type="entry name" value="RNase III domain-like"/>
    <property type="match status" value="1"/>
</dbReference>
<dbReference type="AlphaFoldDB" id="A0A956SD76"/>
<dbReference type="SMART" id="SM00358">
    <property type="entry name" value="DSRM"/>
    <property type="match status" value="1"/>
</dbReference>
<evidence type="ECO:0000256" key="2">
    <source>
        <dbReference type="ARBA" id="ARBA00004496"/>
    </source>
</evidence>
<dbReference type="EMBL" id="JAGQHS010000016">
    <property type="protein sequence ID" value="MCA9755134.1"/>
    <property type="molecule type" value="Genomic_DNA"/>
</dbReference>
<feature type="binding site" evidence="15">
    <location>
        <position position="76"/>
    </location>
    <ligand>
        <name>Mg(2+)</name>
        <dbReference type="ChEBI" id="CHEBI:18420"/>
    </ligand>
</feature>
<dbReference type="PANTHER" id="PTHR11207:SF0">
    <property type="entry name" value="RIBONUCLEASE 3"/>
    <property type="match status" value="1"/>
</dbReference>
<dbReference type="GO" id="GO:0010468">
    <property type="term" value="P:regulation of gene expression"/>
    <property type="evidence" value="ECO:0007669"/>
    <property type="project" value="TreeGrafter"/>
</dbReference>
<dbReference type="GO" id="GO:0006397">
    <property type="term" value="P:mRNA processing"/>
    <property type="evidence" value="ECO:0007669"/>
    <property type="project" value="UniProtKB-UniRule"/>
</dbReference>
<comment type="similarity">
    <text evidence="3">Belongs to the ribonuclease III family.</text>
</comment>
<dbReference type="NCBIfam" id="TIGR02191">
    <property type="entry name" value="RNaseIII"/>
    <property type="match status" value="1"/>
</dbReference>
<dbReference type="GO" id="GO:0042802">
    <property type="term" value="F:identical protein binding"/>
    <property type="evidence" value="ECO:0007669"/>
    <property type="project" value="UniProtKB-ARBA"/>
</dbReference>
<feature type="active site" evidence="15">
    <location>
        <position position="80"/>
    </location>
</feature>
<evidence type="ECO:0000256" key="10">
    <source>
        <dbReference type="ARBA" id="ARBA00022723"/>
    </source>
</evidence>
<dbReference type="GO" id="GO:0046872">
    <property type="term" value="F:metal ion binding"/>
    <property type="evidence" value="ECO:0007669"/>
    <property type="project" value="UniProtKB-KW"/>
</dbReference>
<evidence type="ECO:0000256" key="8">
    <source>
        <dbReference type="ARBA" id="ARBA00022694"/>
    </source>
</evidence>
<evidence type="ECO:0000256" key="4">
    <source>
        <dbReference type="ARBA" id="ARBA00011738"/>
    </source>
</evidence>
<keyword evidence="15" id="KW-0699">rRNA-binding</keyword>
<dbReference type="FunFam" id="3.30.160.20:FF:000003">
    <property type="entry name" value="Ribonuclease 3"/>
    <property type="match status" value="1"/>
</dbReference>
<dbReference type="SMART" id="SM00535">
    <property type="entry name" value="RIBOc"/>
    <property type="match status" value="1"/>
</dbReference>
<comment type="cofactor">
    <cofactor evidence="15">
        <name>Mg(2+)</name>
        <dbReference type="ChEBI" id="CHEBI:18420"/>
    </cofactor>
</comment>
<keyword evidence="10 15" id="KW-0479">Metal-binding</keyword>
<evidence type="ECO:0000256" key="11">
    <source>
        <dbReference type="ARBA" id="ARBA00022759"/>
    </source>
</evidence>
<protein>
    <recommendedName>
        <fullName evidence="15">Ribonuclease 3</fullName>
        <ecNumber evidence="15">3.1.26.3</ecNumber>
    </recommendedName>
    <alternativeName>
        <fullName evidence="15">Ribonuclease III</fullName>
        <shortName evidence="15">RNase III</shortName>
    </alternativeName>
</protein>
<dbReference type="EC" id="3.1.26.3" evidence="15"/>
<dbReference type="HAMAP" id="MF_00104">
    <property type="entry name" value="RNase_III"/>
    <property type="match status" value="1"/>
</dbReference>
<accession>A0A956SD76</accession>
<dbReference type="GO" id="GO:0006364">
    <property type="term" value="P:rRNA processing"/>
    <property type="evidence" value="ECO:0007669"/>
    <property type="project" value="UniProtKB-UniRule"/>
</dbReference>
<feature type="binding site" evidence="15">
    <location>
        <position position="149"/>
    </location>
    <ligand>
        <name>Mg(2+)</name>
        <dbReference type="ChEBI" id="CHEBI:18420"/>
    </ligand>
</feature>
<dbReference type="FunFam" id="1.10.1520.10:FF:000001">
    <property type="entry name" value="Ribonuclease 3"/>
    <property type="match status" value="1"/>
</dbReference>
<evidence type="ECO:0000313" key="20">
    <source>
        <dbReference type="Proteomes" id="UP000739538"/>
    </source>
</evidence>
<dbReference type="Pfam" id="PF00035">
    <property type="entry name" value="dsrm"/>
    <property type="match status" value="1"/>
</dbReference>
<dbReference type="InterPro" id="IPR014720">
    <property type="entry name" value="dsRBD_dom"/>
</dbReference>
<evidence type="ECO:0000256" key="16">
    <source>
        <dbReference type="SAM" id="MobiDB-lite"/>
    </source>
</evidence>
<dbReference type="InterPro" id="IPR036389">
    <property type="entry name" value="RNase_III_sf"/>
</dbReference>
<evidence type="ECO:0000256" key="1">
    <source>
        <dbReference type="ARBA" id="ARBA00000109"/>
    </source>
</evidence>
<keyword evidence="9 15" id="KW-0540">Nuclease</keyword>
<evidence type="ECO:0000256" key="14">
    <source>
        <dbReference type="ARBA" id="ARBA00022884"/>
    </source>
</evidence>
<reference evidence="19" key="1">
    <citation type="submission" date="2020-04" db="EMBL/GenBank/DDBJ databases">
        <authorList>
            <person name="Zhang T."/>
        </authorList>
    </citation>
    <scope>NUCLEOTIDE SEQUENCE</scope>
    <source>
        <strain evidence="19">HKST-UBA02</strain>
    </source>
</reference>
<feature type="domain" description="RNase III" evidence="18">
    <location>
        <begin position="34"/>
        <end position="163"/>
    </location>
</feature>
<keyword evidence="13 15" id="KW-0460">Magnesium</keyword>
<name>A0A956SD76_UNCEI</name>
<dbReference type="SUPFAM" id="SSF54768">
    <property type="entry name" value="dsRNA-binding domain-like"/>
    <property type="match status" value="1"/>
</dbReference>
<dbReference type="PROSITE" id="PS50142">
    <property type="entry name" value="RNASE_3_2"/>
    <property type="match status" value="1"/>
</dbReference>
<evidence type="ECO:0000256" key="15">
    <source>
        <dbReference type="HAMAP-Rule" id="MF_00104"/>
    </source>
</evidence>
<gene>
    <name evidence="15 19" type="primary">rnc</name>
    <name evidence="19" type="ORF">KDA27_04980</name>
</gene>
<evidence type="ECO:0000313" key="19">
    <source>
        <dbReference type="EMBL" id="MCA9755134.1"/>
    </source>
</evidence>
<feature type="binding site" evidence="15">
    <location>
        <position position="152"/>
    </location>
    <ligand>
        <name>Mg(2+)</name>
        <dbReference type="ChEBI" id="CHEBI:18420"/>
    </ligand>
</feature>
<evidence type="ECO:0000256" key="7">
    <source>
        <dbReference type="ARBA" id="ARBA00022664"/>
    </source>
</evidence>
<dbReference type="Pfam" id="PF14622">
    <property type="entry name" value="Ribonucleas_3_3"/>
    <property type="match status" value="1"/>
</dbReference>